<name>A0A3N1GTZ1_9ACTN</name>
<gene>
    <name evidence="1" type="ORF">EDD30_6779</name>
</gene>
<comment type="caution">
    <text evidence="1">The sequence shown here is derived from an EMBL/GenBank/DDBJ whole genome shotgun (WGS) entry which is preliminary data.</text>
</comment>
<organism evidence="1 2">
    <name type="scientific">Couchioplanes caeruleus</name>
    <dbReference type="NCBI Taxonomy" id="56438"/>
    <lineage>
        <taxon>Bacteria</taxon>
        <taxon>Bacillati</taxon>
        <taxon>Actinomycetota</taxon>
        <taxon>Actinomycetes</taxon>
        <taxon>Micromonosporales</taxon>
        <taxon>Micromonosporaceae</taxon>
        <taxon>Couchioplanes</taxon>
    </lineage>
</organism>
<accession>A0A3N1GTZ1</accession>
<proteinExistence type="predicted"/>
<sequence>MWQRTSLRRSPVRRIREWWHESRSLVEPPAPAQVVREPETAWWRTQEELDAAHPGPTTTVAVLRDADADADAVVARLAELAVADELLVVYGSQSGAHPEHNPVITGLRGRLPRHDVVAVRVGHHRADTHRHAAVLEEFMDAGSLPVVVTASAALQDVTAQISSYVRADRVLRVFRTTSGAGLYQVWRRRPKPSLACRSGRRAMRTTRRGCRPAWRRG</sequence>
<evidence type="ECO:0000313" key="2">
    <source>
        <dbReference type="Proteomes" id="UP000271683"/>
    </source>
</evidence>
<evidence type="ECO:0000313" key="1">
    <source>
        <dbReference type="EMBL" id="ROP33743.1"/>
    </source>
</evidence>
<dbReference type="AlphaFoldDB" id="A0A3N1GTZ1"/>
<dbReference type="EMBL" id="RJKL01000001">
    <property type="protein sequence ID" value="ROP33743.1"/>
    <property type="molecule type" value="Genomic_DNA"/>
</dbReference>
<dbReference type="Proteomes" id="UP000271683">
    <property type="component" value="Unassembled WGS sequence"/>
</dbReference>
<protein>
    <submittedName>
        <fullName evidence="1">Uncharacterized protein</fullName>
    </submittedName>
</protein>
<reference evidence="1 2" key="1">
    <citation type="submission" date="2018-11" db="EMBL/GenBank/DDBJ databases">
        <title>Sequencing the genomes of 1000 actinobacteria strains.</title>
        <authorList>
            <person name="Klenk H.-P."/>
        </authorList>
    </citation>
    <scope>NUCLEOTIDE SEQUENCE [LARGE SCALE GENOMIC DNA]</scope>
    <source>
        <strain evidence="1 2">DSM 43634</strain>
    </source>
</reference>